<dbReference type="InterPro" id="IPR035644">
    <property type="entry name" value="MraZ_C"/>
</dbReference>
<evidence type="ECO:0000313" key="9">
    <source>
        <dbReference type="EMBL" id="CAI3936282.1"/>
    </source>
</evidence>
<dbReference type="PANTHER" id="PTHR34701">
    <property type="entry name" value="TRANSCRIPTIONAL REGULATOR MRAZ"/>
    <property type="match status" value="1"/>
</dbReference>
<sequence length="159" mass="17987">MSLFLGTHQNRLDVKGRVSVPASFRSALRKEQTKENHSLIFRPSHKMPCIEVWPLSIFSELTNSLDSLNLFSEEHDDIATTLYAEAWPIDPDREGRILLPDILKEHANLTDSVTFMGLGTIFQIWEPIAAIERCKAARHKVQQKTLAVPPKATKKGVEL</sequence>
<evidence type="ECO:0000256" key="3">
    <source>
        <dbReference type="ARBA" id="ARBA00022737"/>
    </source>
</evidence>
<dbReference type="InterPro" id="IPR020603">
    <property type="entry name" value="MraZ_dom"/>
</dbReference>
<keyword evidence="2 7" id="KW-0963">Cytoplasm</keyword>
<dbReference type="Proteomes" id="UP001154272">
    <property type="component" value="Unassembled WGS sequence"/>
</dbReference>
<gene>
    <name evidence="7" type="primary">mraZ</name>
    <name evidence="9" type="ORF">R83534S58_LOCUS846</name>
</gene>
<feature type="domain" description="SpoVT-AbrB" evidence="8">
    <location>
        <begin position="86"/>
        <end position="129"/>
    </location>
</feature>
<reference evidence="9" key="1">
    <citation type="submission" date="2022-10" db="EMBL/GenBank/DDBJ databases">
        <authorList>
            <person name="Botero Cardona J."/>
        </authorList>
    </citation>
    <scope>NUCLEOTIDE SEQUENCE</scope>
    <source>
        <strain evidence="9">R-83534</strain>
    </source>
</reference>
<dbReference type="InterPro" id="IPR038619">
    <property type="entry name" value="MraZ_sf"/>
</dbReference>
<dbReference type="NCBIfam" id="NF001477">
    <property type="entry name" value="PRK00326.2-4"/>
    <property type="match status" value="1"/>
</dbReference>
<dbReference type="HAMAP" id="MF_01008">
    <property type="entry name" value="MraZ"/>
    <property type="match status" value="1"/>
</dbReference>
<keyword evidence="6 7" id="KW-0804">Transcription</keyword>
<protein>
    <recommendedName>
        <fullName evidence="1 7">Transcriptional regulator MraZ</fullName>
    </recommendedName>
</protein>
<name>A0ABM9HM81_9PROT</name>
<dbReference type="EMBL" id="CAMXCH010000002">
    <property type="protein sequence ID" value="CAI3936282.1"/>
    <property type="molecule type" value="Genomic_DNA"/>
</dbReference>
<dbReference type="InterPro" id="IPR003444">
    <property type="entry name" value="MraZ"/>
</dbReference>
<keyword evidence="4 7" id="KW-0805">Transcription regulation</keyword>
<keyword evidence="5 7" id="KW-0238">DNA-binding</keyword>
<keyword evidence="10" id="KW-1185">Reference proteome</keyword>
<evidence type="ECO:0000256" key="7">
    <source>
        <dbReference type="HAMAP-Rule" id="MF_01008"/>
    </source>
</evidence>
<dbReference type="InterPro" id="IPR007159">
    <property type="entry name" value="SpoVT-AbrB_dom"/>
</dbReference>
<evidence type="ECO:0000256" key="1">
    <source>
        <dbReference type="ARBA" id="ARBA00013860"/>
    </source>
</evidence>
<dbReference type="InterPro" id="IPR035642">
    <property type="entry name" value="MraZ_N"/>
</dbReference>
<evidence type="ECO:0000313" key="10">
    <source>
        <dbReference type="Proteomes" id="UP001154272"/>
    </source>
</evidence>
<dbReference type="CDD" id="cd16320">
    <property type="entry name" value="MraZ_N"/>
    <property type="match status" value="1"/>
</dbReference>
<comment type="similarity">
    <text evidence="7">Belongs to the MraZ family.</text>
</comment>
<dbReference type="PROSITE" id="PS51740">
    <property type="entry name" value="SPOVT_ABRB"/>
    <property type="match status" value="2"/>
</dbReference>
<dbReference type="SUPFAM" id="SSF89447">
    <property type="entry name" value="AbrB/MazE/MraZ-like"/>
    <property type="match status" value="1"/>
</dbReference>
<evidence type="ECO:0000256" key="2">
    <source>
        <dbReference type="ARBA" id="ARBA00022490"/>
    </source>
</evidence>
<dbReference type="PANTHER" id="PTHR34701:SF1">
    <property type="entry name" value="TRANSCRIPTIONAL REGULATOR MRAZ"/>
    <property type="match status" value="1"/>
</dbReference>
<organism evidence="9 10">
    <name type="scientific">Commensalibacter papalotli</name>
    <name type="common">ex Botero et al. 2024</name>
    <dbReference type="NCBI Taxonomy" id="2972766"/>
    <lineage>
        <taxon>Bacteria</taxon>
        <taxon>Pseudomonadati</taxon>
        <taxon>Pseudomonadota</taxon>
        <taxon>Alphaproteobacteria</taxon>
        <taxon>Acetobacterales</taxon>
        <taxon>Acetobacteraceae</taxon>
    </lineage>
</organism>
<dbReference type="Pfam" id="PF02381">
    <property type="entry name" value="MraZ"/>
    <property type="match status" value="2"/>
</dbReference>
<keyword evidence="3" id="KW-0677">Repeat</keyword>
<accession>A0ABM9HM81</accession>
<evidence type="ECO:0000256" key="5">
    <source>
        <dbReference type="ARBA" id="ARBA00023125"/>
    </source>
</evidence>
<dbReference type="CDD" id="cd16321">
    <property type="entry name" value="MraZ_C"/>
    <property type="match status" value="1"/>
</dbReference>
<dbReference type="InterPro" id="IPR037914">
    <property type="entry name" value="SpoVT-AbrB_sf"/>
</dbReference>
<comment type="subunit">
    <text evidence="7">Forms oligomers.</text>
</comment>
<evidence type="ECO:0000259" key="8">
    <source>
        <dbReference type="PROSITE" id="PS51740"/>
    </source>
</evidence>
<evidence type="ECO:0000256" key="6">
    <source>
        <dbReference type="ARBA" id="ARBA00023163"/>
    </source>
</evidence>
<dbReference type="Gene3D" id="3.40.1550.20">
    <property type="entry name" value="Transcriptional regulator MraZ domain"/>
    <property type="match status" value="1"/>
</dbReference>
<dbReference type="RefSeq" id="WP_034335616.1">
    <property type="nucleotide sequence ID" value="NZ_CAMXCH010000002.1"/>
</dbReference>
<proteinExistence type="inferred from homology"/>
<comment type="subcellular location">
    <subcellularLocation>
        <location evidence="7">Cytoplasm</location>
        <location evidence="7">Nucleoid</location>
    </subcellularLocation>
</comment>
<feature type="domain" description="SpoVT-AbrB" evidence="8">
    <location>
        <begin position="7"/>
        <end position="57"/>
    </location>
</feature>
<evidence type="ECO:0000256" key="4">
    <source>
        <dbReference type="ARBA" id="ARBA00023015"/>
    </source>
</evidence>
<comment type="caution">
    <text evidence="9">The sequence shown here is derived from an EMBL/GenBank/DDBJ whole genome shotgun (WGS) entry which is preliminary data.</text>
</comment>